<dbReference type="GO" id="GO:0004850">
    <property type="term" value="F:uridine phosphorylase activity"/>
    <property type="evidence" value="ECO:0007669"/>
    <property type="project" value="TreeGrafter"/>
</dbReference>
<accession>A0A507FKC0</accession>
<evidence type="ECO:0000313" key="4">
    <source>
        <dbReference type="Proteomes" id="UP000320333"/>
    </source>
</evidence>
<dbReference type="InterPro" id="IPR000845">
    <property type="entry name" value="Nucleoside_phosphorylase_d"/>
</dbReference>
<dbReference type="GO" id="GO:0006218">
    <property type="term" value="P:uridine catabolic process"/>
    <property type="evidence" value="ECO:0007669"/>
    <property type="project" value="TreeGrafter"/>
</dbReference>
<dbReference type="Gene3D" id="3.40.50.1580">
    <property type="entry name" value="Nucleoside phosphorylase domain"/>
    <property type="match status" value="1"/>
</dbReference>
<evidence type="ECO:0000313" key="3">
    <source>
        <dbReference type="EMBL" id="TPX75868.1"/>
    </source>
</evidence>
<feature type="compositionally biased region" description="Polar residues" evidence="1">
    <location>
        <begin position="55"/>
        <end position="66"/>
    </location>
</feature>
<dbReference type="Pfam" id="PF01048">
    <property type="entry name" value="PNP_UDP_1"/>
    <property type="match status" value="1"/>
</dbReference>
<comment type="caution">
    <text evidence="3">The sequence shown here is derived from an EMBL/GenBank/DDBJ whole genome shotgun (WGS) entry which is preliminary data.</text>
</comment>
<protein>
    <recommendedName>
        <fullName evidence="2">Nucleoside phosphorylase domain-containing protein</fullName>
    </recommendedName>
</protein>
<organism evidence="3 4">
    <name type="scientific">Chytriomyces confervae</name>
    <dbReference type="NCBI Taxonomy" id="246404"/>
    <lineage>
        <taxon>Eukaryota</taxon>
        <taxon>Fungi</taxon>
        <taxon>Fungi incertae sedis</taxon>
        <taxon>Chytridiomycota</taxon>
        <taxon>Chytridiomycota incertae sedis</taxon>
        <taxon>Chytridiomycetes</taxon>
        <taxon>Chytridiales</taxon>
        <taxon>Chytriomycetaceae</taxon>
        <taxon>Chytriomyces</taxon>
    </lineage>
</organism>
<feature type="compositionally biased region" description="Low complexity" evidence="1">
    <location>
        <begin position="21"/>
        <end position="31"/>
    </location>
</feature>
<evidence type="ECO:0000256" key="1">
    <source>
        <dbReference type="SAM" id="MobiDB-lite"/>
    </source>
</evidence>
<gene>
    <name evidence="3" type="ORF">CcCBS67573_g02846</name>
</gene>
<feature type="region of interest" description="Disordered" evidence="1">
    <location>
        <begin position="1"/>
        <end position="75"/>
    </location>
</feature>
<dbReference type="InterPro" id="IPR035994">
    <property type="entry name" value="Nucleoside_phosphorylase_sf"/>
</dbReference>
<reference evidence="3 4" key="1">
    <citation type="journal article" date="2019" name="Sci. Rep.">
        <title>Comparative genomics of chytrid fungi reveal insights into the obligate biotrophic and pathogenic lifestyle of Synchytrium endobioticum.</title>
        <authorList>
            <person name="van de Vossenberg B.T.L.H."/>
            <person name="Warris S."/>
            <person name="Nguyen H.D.T."/>
            <person name="van Gent-Pelzer M.P.E."/>
            <person name="Joly D.L."/>
            <person name="van de Geest H.C."/>
            <person name="Bonants P.J.M."/>
            <person name="Smith D.S."/>
            <person name="Levesque C.A."/>
            <person name="van der Lee T.A.J."/>
        </authorList>
    </citation>
    <scope>NUCLEOTIDE SEQUENCE [LARGE SCALE GENOMIC DNA]</scope>
    <source>
        <strain evidence="3 4">CBS 675.73</strain>
    </source>
</reference>
<dbReference type="GO" id="GO:0005829">
    <property type="term" value="C:cytosol"/>
    <property type="evidence" value="ECO:0007669"/>
    <property type="project" value="TreeGrafter"/>
</dbReference>
<name>A0A507FKC0_9FUNG</name>
<dbReference type="Proteomes" id="UP000320333">
    <property type="component" value="Unassembled WGS sequence"/>
</dbReference>
<keyword evidence="4" id="KW-1185">Reference proteome</keyword>
<feature type="domain" description="Nucleoside phosphorylase" evidence="2">
    <location>
        <begin position="98"/>
        <end position="300"/>
    </location>
</feature>
<dbReference type="SUPFAM" id="SSF53167">
    <property type="entry name" value="Purine and uridine phosphorylases"/>
    <property type="match status" value="1"/>
</dbReference>
<dbReference type="CDD" id="cd17769">
    <property type="entry name" value="NP_TgUP-like"/>
    <property type="match status" value="1"/>
</dbReference>
<dbReference type="AlphaFoldDB" id="A0A507FKC0"/>
<dbReference type="PANTHER" id="PTHR43691">
    <property type="entry name" value="URIDINE PHOSPHORYLASE"/>
    <property type="match status" value="1"/>
</dbReference>
<dbReference type="OrthoDB" id="416752at2759"/>
<proteinExistence type="predicted"/>
<evidence type="ECO:0000259" key="2">
    <source>
        <dbReference type="Pfam" id="PF01048"/>
    </source>
</evidence>
<dbReference type="PANTHER" id="PTHR43691:SF14">
    <property type="entry name" value="URIDINE PHOSPHORYLASE"/>
    <property type="match status" value="1"/>
</dbReference>
<dbReference type="EMBL" id="QEAP01000065">
    <property type="protein sequence ID" value="TPX75868.1"/>
    <property type="molecule type" value="Genomic_DNA"/>
</dbReference>
<sequence length="359" mass="38148">MQKITRTTTSSSSTLKDGVSTQTTHVETTTTFKPIPATKTQESPLGSSVKETKQPAVSSVPASKNKTPMKFTDANFPLGEDGRTYHVGTKLGETANKIITVGDPARAELIAKHLDADVVPIKVQSKRGYLTITGAYKGTRVSIVAIGMGMSMMDFFVREVRAVVEGPMDIIRFGSCGSISDHIKVGTMAVASEGSISVTRNFDFFTGADATEPYLISQRVEADADLSASLVQKLNEFVGSGKVSTGLNVTADSFYCSQARKDVRFPDANSDLLASVHARYPSAVTLEMESFMLLHLAKCSGRTAPGNGATVEPELSIRAAATTMIFADRLGGAFITPEQVEELEVSAGKACLEALVSTA</sequence>
<dbReference type="STRING" id="246404.A0A507FKC0"/>